<feature type="domain" description="AB hydrolase-1" evidence="1">
    <location>
        <begin position="20"/>
        <end position="257"/>
    </location>
</feature>
<dbReference type="PRINTS" id="PR00412">
    <property type="entry name" value="EPOXHYDRLASE"/>
</dbReference>
<dbReference type="InterPro" id="IPR000639">
    <property type="entry name" value="Epox_hydrolase-like"/>
</dbReference>
<protein>
    <submittedName>
        <fullName evidence="2">Alpha/beta hydrolase</fullName>
    </submittedName>
</protein>
<dbReference type="PANTHER" id="PTHR43798">
    <property type="entry name" value="MONOACYLGLYCEROL LIPASE"/>
    <property type="match status" value="1"/>
</dbReference>
<dbReference type="PANTHER" id="PTHR43798:SF33">
    <property type="entry name" value="HYDROLASE, PUTATIVE (AFU_ORTHOLOGUE AFUA_2G14860)-RELATED"/>
    <property type="match status" value="1"/>
</dbReference>
<dbReference type="InterPro" id="IPR029058">
    <property type="entry name" value="AB_hydrolase_fold"/>
</dbReference>
<dbReference type="SUPFAM" id="SSF53474">
    <property type="entry name" value="alpha/beta-Hydrolases"/>
    <property type="match status" value="1"/>
</dbReference>
<accession>A0A848KEW5</accession>
<dbReference type="EMBL" id="VCQU01000001">
    <property type="protein sequence ID" value="NMN94497.1"/>
    <property type="molecule type" value="Genomic_DNA"/>
</dbReference>
<comment type="caution">
    <text evidence="2">The sequence shown here is derived from an EMBL/GenBank/DDBJ whole genome shotgun (WGS) entry which is preliminary data.</text>
</comment>
<dbReference type="InterPro" id="IPR050266">
    <property type="entry name" value="AB_hydrolase_sf"/>
</dbReference>
<reference evidence="2 3" key="2">
    <citation type="submission" date="2020-06" db="EMBL/GenBank/DDBJ databases">
        <title>Antribacter stalactiti gen. nov., sp. nov., a new member of the family Nacardiaceae isolated from a cave.</title>
        <authorList>
            <person name="Kim I.S."/>
        </authorList>
    </citation>
    <scope>NUCLEOTIDE SEQUENCE [LARGE SCALE GENOMIC DNA]</scope>
    <source>
        <strain evidence="2 3">YC2-7</strain>
    </source>
</reference>
<dbReference type="GO" id="GO:0046464">
    <property type="term" value="P:acylglycerol catabolic process"/>
    <property type="evidence" value="ECO:0007669"/>
    <property type="project" value="TreeGrafter"/>
</dbReference>
<dbReference type="Gene3D" id="3.40.50.1820">
    <property type="entry name" value="alpha/beta hydrolase"/>
    <property type="match status" value="1"/>
</dbReference>
<dbReference type="AlphaFoldDB" id="A0A848KEW5"/>
<dbReference type="Pfam" id="PF00561">
    <property type="entry name" value="Abhydrolase_1"/>
    <property type="match status" value="1"/>
</dbReference>
<evidence type="ECO:0000313" key="3">
    <source>
        <dbReference type="Proteomes" id="UP000535543"/>
    </source>
</evidence>
<dbReference type="InterPro" id="IPR000073">
    <property type="entry name" value="AB_hydrolase_1"/>
</dbReference>
<reference evidence="2 3" key="1">
    <citation type="submission" date="2019-05" db="EMBL/GenBank/DDBJ databases">
        <authorList>
            <person name="Lee S.D."/>
        </authorList>
    </citation>
    <scope>NUCLEOTIDE SEQUENCE [LARGE SCALE GENOMIC DNA]</scope>
    <source>
        <strain evidence="2 3">YC2-7</strain>
    </source>
</reference>
<sequence length="273" mass="30030">MQIDGHNIHVKQHGPDDGVPVTLLHGFPTSSEDWALVMPYLTDAGCRVTTLDFLGFGNSDKPVGHSYSLIEQATIVESVWAELGITTTALVAHDYGVSVGQELLARDSSRITRMTWMNGGLYPDLHRPIAIQRLLHSPVGAVLALAATERTFTASLRKILGRPVSDEILHEMWISMSQNNGRRVQHALLRYIDERRENKDRWQAALEKYAGPTLFVWGPADPISGGHVLERLRVRIPTATFTVLDDAPAAGHYPQVESPAEVGRALAEFLGSA</sequence>
<evidence type="ECO:0000259" key="1">
    <source>
        <dbReference type="Pfam" id="PF00561"/>
    </source>
</evidence>
<dbReference type="RefSeq" id="WP_169585142.1">
    <property type="nucleotide sequence ID" value="NZ_VCQU01000001.1"/>
</dbReference>
<evidence type="ECO:0000313" key="2">
    <source>
        <dbReference type="EMBL" id="NMN94497.1"/>
    </source>
</evidence>
<dbReference type="Proteomes" id="UP000535543">
    <property type="component" value="Unassembled WGS sequence"/>
</dbReference>
<gene>
    <name evidence="2" type="ORF">FGL95_05520</name>
</gene>
<dbReference type="GO" id="GO:0016020">
    <property type="term" value="C:membrane"/>
    <property type="evidence" value="ECO:0007669"/>
    <property type="project" value="TreeGrafter"/>
</dbReference>
<name>A0A848KEW5_9NOCA</name>
<keyword evidence="3" id="KW-1185">Reference proteome</keyword>
<organism evidence="2 3">
    <name type="scientific">Antrihabitans stalactiti</name>
    <dbReference type="NCBI Taxonomy" id="2584121"/>
    <lineage>
        <taxon>Bacteria</taxon>
        <taxon>Bacillati</taxon>
        <taxon>Actinomycetota</taxon>
        <taxon>Actinomycetes</taxon>
        <taxon>Mycobacteriales</taxon>
        <taxon>Nocardiaceae</taxon>
        <taxon>Antrihabitans</taxon>
    </lineage>
</organism>
<proteinExistence type="predicted"/>
<dbReference type="GO" id="GO:0047372">
    <property type="term" value="F:monoacylglycerol lipase activity"/>
    <property type="evidence" value="ECO:0007669"/>
    <property type="project" value="TreeGrafter"/>
</dbReference>
<keyword evidence="2" id="KW-0378">Hydrolase</keyword>